<protein>
    <submittedName>
        <fullName evidence="2">Uncharacterized protein</fullName>
    </submittedName>
</protein>
<proteinExistence type="predicted"/>
<dbReference type="EMBL" id="BGZK01000253">
    <property type="protein sequence ID" value="GBP31962.1"/>
    <property type="molecule type" value="Genomic_DNA"/>
</dbReference>
<evidence type="ECO:0000313" key="2">
    <source>
        <dbReference type="EMBL" id="GBP31962.1"/>
    </source>
</evidence>
<name>A0A4C1V133_EUMVA</name>
<evidence type="ECO:0000256" key="1">
    <source>
        <dbReference type="SAM" id="MobiDB-lite"/>
    </source>
</evidence>
<sequence>MRLVKKASQWRKIETREKARGPRHRPKAPSVREARRGAAGHRRATAGACAAHRHYLSSQIACHLCDFFQTI</sequence>
<feature type="region of interest" description="Disordered" evidence="1">
    <location>
        <begin position="1"/>
        <end position="45"/>
    </location>
</feature>
<dbReference type="AlphaFoldDB" id="A0A4C1V133"/>
<feature type="compositionally biased region" description="Basic and acidic residues" evidence="1">
    <location>
        <begin position="11"/>
        <end position="20"/>
    </location>
</feature>
<organism evidence="2 3">
    <name type="scientific">Eumeta variegata</name>
    <name type="common">Bagworm moth</name>
    <name type="synonym">Eumeta japonica</name>
    <dbReference type="NCBI Taxonomy" id="151549"/>
    <lineage>
        <taxon>Eukaryota</taxon>
        <taxon>Metazoa</taxon>
        <taxon>Ecdysozoa</taxon>
        <taxon>Arthropoda</taxon>
        <taxon>Hexapoda</taxon>
        <taxon>Insecta</taxon>
        <taxon>Pterygota</taxon>
        <taxon>Neoptera</taxon>
        <taxon>Endopterygota</taxon>
        <taxon>Lepidoptera</taxon>
        <taxon>Glossata</taxon>
        <taxon>Ditrysia</taxon>
        <taxon>Tineoidea</taxon>
        <taxon>Psychidae</taxon>
        <taxon>Oiketicinae</taxon>
        <taxon>Eumeta</taxon>
    </lineage>
</organism>
<evidence type="ECO:0000313" key="3">
    <source>
        <dbReference type="Proteomes" id="UP000299102"/>
    </source>
</evidence>
<gene>
    <name evidence="2" type="ORF">EVAR_18501_1</name>
</gene>
<dbReference type="Proteomes" id="UP000299102">
    <property type="component" value="Unassembled WGS sequence"/>
</dbReference>
<keyword evidence="3" id="KW-1185">Reference proteome</keyword>
<reference evidence="2 3" key="1">
    <citation type="journal article" date="2019" name="Commun. Biol.">
        <title>The bagworm genome reveals a unique fibroin gene that provides high tensile strength.</title>
        <authorList>
            <person name="Kono N."/>
            <person name="Nakamura H."/>
            <person name="Ohtoshi R."/>
            <person name="Tomita M."/>
            <person name="Numata K."/>
            <person name="Arakawa K."/>
        </authorList>
    </citation>
    <scope>NUCLEOTIDE SEQUENCE [LARGE SCALE GENOMIC DNA]</scope>
</reference>
<comment type="caution">
    <text evidence="2">The sequence shown here is derived from an EMBL/GenBank/DDBJ whole genome shotgun (WGS) entry which is preliminary data.</text>
</comment>
<accession>A0A4C1V133</accession>